<evidence type="ECO:0000313" key="11">
    <source>
        <dbReference type="EMBL" id="SDT23022.1"/>
    </source>
</evidence>
<dbReference type="InterPro" id="IPR020846">
    <property type="entry name" value="MFS_dom"/>
</dbReference>
<accession>A0A1H1YNT9</accession>
<evidence type="ECO:0000256" key="8">
    <source>
        <dbReference type="ARBA" id="ARBA00023136"/>
    </source>
</evidence>
<gene>
    <name evidence="11" type="ORF">SAMN04489812_4691</name>
</gene>
<dbReference type="InterPro" id="IPR004812">
    <property type="entry name" value="Efflux_drug-R_Bcr/CmlA"/>
</dbReference>
<feature type="transmembrane region" description="Helical" evidence="9">
    <location>
        <begin position="147"/>
        <end position="172"/>
    </location>
</feature>
<dbReference type="OrthoDB" id="9814303at2"/>
<feature type="transmembrane region" description="Helical" evidence="9">
    <location>
        <begin position="114"/>
        <end position="135"/>
    </location>
</feature>
<evidence type="ECO:0000313" key="12">
    <source>
        <dbReference type="Proteomes" id="UP000199103"/>
    </source>
</evidence>
<comment type="similarity">
    <text evidence="3">Belongs to the major facilitator superfamily. TCR/Tet family.</text>
</comment>
<dbReference type="CDD" id="cd17320">
    <property type="entry name" value="MFS_MdfA_MDR_like"/>
    <property type="match status" value="1"/>
</dbReference>
<feature type="transmembrane region" description="Helical" evidence="9">
    <location>
        <begin position="383"/>
        <end position="404"/>
    </location>
</feature>
<dbReference type="InterPro" id="IPR001958">
    <property type="entry name" value="Tet-R_TetA/multi-R_MdtG-like"/>
</dbReference>
<evidence type="ECO:0000256" key="7">
    <source>
        <dbReference type="ARBA" id="ARBA00022989"/>
    </source>
</evidence>
<protein>
    <submittedName>
        <fullName evidence="11">MFS transporter, DHA1 family, bicyclomycin/chloramphenicol resistance protein</fullName>
    </submittedName>
</protein>
<dbReference type="PANTHER" id="PTHR23502:SF132">
    <property type="entry name" value="POLYAMINE TRANSPORTER 2-RELATED"/>
    <property type="match status" value="1"/>
</dbReference>
<dbReference type="PANTHER" id="PTHR23502">
    <property type="entry name" value="MAJOR FACILITATOR SUPERFAMILY"/>
    <property type="match status" value="1"/>
</dbReference>
<evidence type="ECO:0000256" key="3">
    <source>
        <dbReference type="ARBA" id="ARBA00007520"/>
    </source>
</evidence>
<keyword evidence="7 9" id="KW-1133">Transmembrane helix</keyword>
<proteinExistence type="inferred from homology"/>
<dbReference type="GO" id="GO:0005886">
    <property type="term" value="C:plasma membrane"/>
    <property type="evidence" value="ECO:0007669"/>
    <property type="project" value="UniProtKB-SubCell"/>
</dbReference>
<name>A0A1H1YNT9_9ACTN</name>
<dbReference type="Pfam" id="PF07690">
    <property type="entry name" value="MFS_1"/>
    <property type="match status" value="1"/>
</dbReference>
<dbReference type="Gene3D" id="1.20.1720.10">
    <property type="entry name" value="Multidrug resistance protein D"/>
    <property type="match status" value="1"/>
</dbReference>
<evidence type="ECO:0000259" key="10">
    <source>
        <dbReference type="PROSITE" id="PS50850"/>
    </source>
</evidence>
<keyword evidence="12" id="KW-1185">Reference proteome</keyword>
<dbReference type="NCBIfam" id="TIGR00710">
    <property type="entry name" value="efflux_Bcr_CflA"/>
    <property type="match status" value="1"/>
</dbReference>
<feature type="transmembrane region" description="Helical" evidence="9">
    <location>
        <begin position="88"/>
        <end position="108"/>
    </location>
</feature>
<comment type="subcellular location">
    <subcellularLocation>
        <location evidence="1">Cell membrane</location>
        <topology evidence="1">Multi-pass membrane protein</topology>
    </subcellularLocation>
</comment>
<dbReference type="RefSeq" id="WP_157683650.1">
    <property type="nucleotide sequence ID" value="NZ_LT629772.1"/>
</dbReference>
<sequence>MTDEIAPPAVPISRTTRRRVVSYVITLGLLQTLSTFTIDIYLPAFPQIASGFGVSAPSIQFTFTGAMIGMVAGQIIAGPISDGIGRKLPMLIATCVHVAASLLCAMAPSVPALIAGRMVQGAASAATGALALAMVRDLYRGLAMMRMLASMALISGLAIAIGPLLGSTLLSITDWRGVFGALAGYGLVLGLGVLLVVGETLPRHRRQTGGLRIRARAFRTMIIDQQYLGYVLVSAFAWMGMYSYLAASSFLFQRVYRLTEQQYGLAFGSHALAMFAGTQSAARLAHRITPRRLIMVSTTGLALAATALMVVGISGSRSLLVILVPLWAFTFFIGINTPCAQTLALARQGHAAGSAASFLNASRQALGALATPITGLIGVTSAIPVAAVMLVGQLLAVLVLWLVARPQRDVSIEPA</sequence>
<evidence type="ECO:0000256" key="6">
    <source>
        <dbReference type="ARBA" id="ARBA00022692"/>
    </source>
</evidence>
<feature type="transmembrane region" description="Helical" evidence="9">
    <location>
        <begin position="319"/>
        <end position="346"/>
    </location>
</feature>
<dbReference type="PRINTS" id="PR01035">
    <property type="entry name" value="TCRTETA"/>
</dbReference>
<feature type="transmembrane region" description="Helical" evidence="9">
    <location>
        <begin position="293"/>
        <end position="313"/>
    </location>
</feature>
<dbReference type="EMBL" id="LT629772">
    <property type="protein sequence ID" value="SDT23022.1"/>
    <property type="molecule type" value="Genomic_DNA"/>
</dbReference>
<feature type="domain" description="Major facilitator superfamily (MFS) profile" evidence="10">
    <location>
        <begin position="20"/>
        <end position="408"/>
    </location>
</feature>
<dbReference type="PROSITE" id="PS00216">
    <property type="entry name" value="SUGAR_TRANSPORT_1"/>
    <property type="match status" value="1"/>
</dbReference>
<evidence type="ECO:0000256" key="1">
    <source>
        <dbReference type="ARBA" id="ARBA00004651"/>
    </source>
</evidence>
<dbReference type="InterPro" id="IPR036259">
    <property type="entry name" value="MFS_trans_sf"/>
</dbReference>
<evidence type="ECO:0000256" key="2">
    <source>
        <dbReference type="ARBA" id="ARBA00006236"/>
    </source>
</evidence>
<feature type="transmembrane region" description="Helical" evidence="9">
    <location>
        <begin position="178"/>
        <end position="197"/>
    </location>
</feature>
<dbReference type="Proteomes" id="UP000199103">
    <property type="component" value="Chromosome I"/>
</dbReference>
<keyword evidence="6 9" id="KW-0812">Transmembrane</keyword>
<feature type="transmembrane region" description="Helical" evidence="9">
    <location>
        <begin position="54"/>
        <end position="76"/>
    </location>
</feature>
<evidence type="ECO:0000256" key="9">
    <source>
        <dbReference type="SAM" id="Phobius"/>
    </source>
</evidence>
<dbReference type="InterPro" id="IPR011701">
    <property type="entry name" value="MFS"/>
</dbReference>
<keyword evidence="4" id="KW-0813">Transport</keyword>
<feature type="transmembrane region" description="Helical" evidence="9">
    <location>
        <begin position="20"/>
        <end position="42"/>
    </location>
</feature>
<dbReference type="PROSITE" id="PS50850">
    <property type="entry name" value="MFS"/>
    <property type="match status" value="1"/>
</dbReference>
<comment type="similarity">
    <text evidence="2">Belongs to the major facilitator superfamily. Bcr/CmlA family.</text>
</comment>
<dbReference type="SUPFAM" id="SSF103473">
    <property type="entry name" value="MFS general substrate transporter"/>
    <property type="match status" value="1"/>
</dbReference>
<dbReference type="STRING" id="630515.SAMN04489812_4691"/>
<evidence type="ECO:0000256" key="5">
    <source>
        <dbReference type="ARBA" id="ARBA00022475"/>
    </source>
</evidence>
<keyword evidence="5" id="KW-1003">Cell membrane</keyword>
<feature type="transmembrane region" description="Helical" evidence="9">
    <location>
        <begin position="227"/>
        <end position="251"/>
    </location>
</feature>
<keyword evidence="8 9" id="KW-0472">Membrane</keyword>
<dbReference type="GO" id="GO:0042910">
    <property type="term" value="F:xenobiotic transmembrane transporter activity"/>
    <property type="evidence" value="ECO:0007669"/>
    <property type="project" value="InterPro"/>
</dbReference>
<dbReference type="AlphaFoldDB" id="A0A1H1YNT9"/>
<dbReference type="InterPro" id="IPR005829">
    <property type="entry name" value="Sugar_transporter_CS"/>
</dbReference>
<dbReference type="GO" id="GO:1990961">
    <property type="term" value="P:xenobiotic detoxification by transmembrane export across the plasma membrane"/>
    <property type="evidence" value="ECO:0007669"/>
    <property type="project" value="InterPro"/>
</dbReference>
<organism evidence="11 12">
    <name type="scientific">Microlunatus soli</name>
    <dbReference type="NCBI Taxonomy" id="630515"/>
    <lineage>
        <taxon>Bacteria</taxon>
        <taxon>Bacillati</taxon>
        <taxon>Actinomycetota</taxon>
        <taxon>Actinomycetes</taxon>
        <taxon>Propionibacteriales</taxon>
        <taxon>Propionibacteriaceae</taxon>
        <taxon>Microlunatus</taxon>
    </lineage>
</organism>
<reference evidence="11 12" key="1">
    <citation type="submission" date="2016-10" db="EMBL/GenBank/DDBJ databases">
        <authorList>
            <person name="de Groot N.N."/>
        </authorList>
    </citation>
    <scope>NUCLEOTIDE SEQUENCE [LARGE SCALE GENOMIC DNA]</scope>
    <source>
        <strain evidence="11 12">DSM 21800</strain>
    </source>
</reference>
<evidence type="ECO:0000256" key="4">
    <source>
        <dbReference type="ARBA" id="ARBA00022448"/>
    </source>
</evidence>